<dbReference type="Gene3D" id="3.40.190.290">
    <property type="match status" value="1"/>
</dbReference>
<dbReference type="InterPro" id="IPR036390">
    <property type="entry name" value="WH_DNA-bd_sf"/>
</dbReference>
<accession>A0A0R3MSE6</accession>
<dbReference type="Pfam" id="PF00126">
    <property type="entry name" value="HTH_1"/>
    <property type="match status" value="1"/>
</dbReference>
<dbReference type="FunFam" id="1.10.10.10:FF:000001">
    <property type="entry name" value="LysR family transcriptional regulator"/>
    <property type="match status" value="1"/>
</dbReference>
<dbReference type="Proteomes" id="UP000051660">
    <property type="component" value="Unassembled WGS sequence"/>
</dbReference>
<dbReference type="Gene3D" id="1.10.10.10">
    <property type="entry name" value="Winged helix-like DNA-binding domain superfamily/Winged helix DNA-binding domain"/>
    <property type="match status" value="1"/>
</dbReference>
<organism evidence="7 8">
    <name type="scientific">Bradyrhizobium lablabi</name>
    <dbReference type="NCBI Taxonomy" id="722472"/>
    <lineage>
        <taxon>Bacteria</taxon>
        <taxon>Pseudomonadati</taxon>
        <taxon>Pseudomonadota</taxon>
        <taxon>Alphaproteobacteria</taxon>
        <taxon>Hyphomicrobiales</taxon>
        <taxon>Nitrobacteraceae</taxon>
        <taxon>Bradyrhizobium</taxon>
    </lineage>
</organism>
<dbReference type="PROSITE" id="PS50931">
    <property type="entry name" value="HTH_LYSR"/>
    <property type="match status" value="1"/>
</dbReference>
<evidence type="ECO:0000313" key="8">
    <source>
        <dbReference type="Proteomes" id="UP000051660"/>
    </source>
</evidence>
<evidence type="ECO:0000259" key="6">
    <source>
        <dbReference type="PROSITE" id="PS50931"/>
    </source>
</evidence>
<dbReference type="PANTHER" id="PTHR30537">
    <property type="entry name" value="HTH-TYPE TRANSCRIPTIONAL REGULATOR"/>
    <property type="match status" value="1"/>
</dbReference>
<protein>
    <submittedName>
        <fullName evidence="7">LysR family transcriptional regulator</fullName>
    </submittedName>
</protein>
<dbReference type="CDD" id="cd08422">
    <property type="entry name" value="PBP2_CrgA_like"/>
    <property type="match status" value="1"/>
</dbReference>
<dbReference type="SUPFAM" id="SSF53850">
    <property type="entry name" value="Periplasmic binding protein-like II"/>
    <property type="match status" value="1"/>
</dbReference>
<evidence type="ECO:0000256" key="1">
    <source>
        <dbReference type="ARBA" id="ARBA00003502"/>
    </source>
</evidence>
<dbReference type="AlphaFoldDB" id="A0A0R3MSE6"/>
<gene>
    <name evidence="7" type="ORF">CQ14_00450</name>
</gene>
<feature type="domain" description="HTH lysR-type" evidence="6">
    <location>
        <begin position="1"/>
        <end position="59"/>
    </location>
</feature>
<dbReference type="InterPro" id="IPR005119">
    <property type="entry name" value="LysR_subst-bd"/>
</dbReference>
<evidence type="ECO:0000256" key="2">
    <source>
        <dbReference type="ARBA" id="ARBA00009437"/>
    </source>
</evidence>
<keyword evidence="5" id="KW-0804">Transcription</keyword>
<dbReference type="OrthoDB" id="9813056at2"/>
<dbReference type="Pfam" id="PF03466">
    <property type="entry name" value="LysR_substrate"/>
    <property type="match status" value="1"/>
</dbReference>
<dbReference type="PANTHER" id="PTHR30537:SF5">
    <property type="entry name" value="HTH-TYPE TRANSCRIPTIONAL ACTIVATOR TTDR-RELATED"/>
    <property type="match status" value="1"/>
</dbReference>
<dbReference type="GO" id="GO:0006351">
    <property type="term" value="P:DNA-templated transcription"/>
    <property type="evidence" value="ECO:0007669"/>
    <property type="project" value="TreeGrafter"/>
</dbReference>
<dbReference type="InterPro" id="IPR058163">
    <property type="entry name" value="LysR-type_TF_proteobact-type"/>
</dbReference>
<evidence type="ECO:0000256" key="4">
    <source>
        <dbReference type="ARBA" id="ARBA00023125"/>
    </source>
</evidence>
<dbReference type="GO" id="GO:0003700">
    <property type="term" value="F:DNA-binding transcription factor activity"/>
    <property type="evidence" value="ECO:0007669"/>
    <property type="project" value="InterPro"/>
</dbReference>
<keyword evidence="4" id="KW-0238">DNA-binding</keyword>
<proteinExistence type="inferred from homology"/>
<name>A0A0R3MSE6_9BRAD</name>
<evidence type="ECO:0000313" key="7">
    <source>
        <dbReference type="EMBL" id="KRR22811.1"/>
    </source>
</evidence>
<dbReference type="InterPro" id="IPR000847">
    <property type="entry name" value="LysR_HTH_N"/>
</dbReference>
<evidence type="ECO:0000256" key="3">
    <source>
        <dbReference type="ARBA" id="ARBA00023015"/>
    </source>
</evidence>
<evidence type="ECO:0000256" key="5">
    <source>
        <dbReference type="ARBA" id="ARBA00023163"/>
    </source>
</evidence>
<comment type="function">
    <text evidence="1">NodD regulates the expression of the nodABCFE genes which encode other nodulation proteins. NodD is also a negative regulator of its own expression. Binds flavonoids as inducers.</text>
</comment>
<keyword evidence="3" id="KW-0805">Transcription regulation</keyword>
<comment type="similarity">
    <text evidence="2">Belongs to the LysR transcriptional regulatory family.</text>
</comment>
<dbReference type="EMBL" id="LLYB01000071">
    <property type="protein sequence ID" value="KRR22811.1"/>
    <property type="molecule type" value="Genomic_DNA"/>
</dbReference>
<comment type="caution">
    <text evidence="7">The sequence shown here is derived from an EMBL/GenBank/DDBJ whole genome shotgun (WGS) entry which is preliminary data.</text>
</comment>
<dbReference type="SUPFAM" id="SSF46785">
    <property type="entry name" value="Winged helix' DNA-binding domain"/>
    <property type="match status" value="1"/>
</dbReference>
<reference evidence="7 8" key="1">
    <citation type="submission" date="2014-03" db="EMBL/GenBank/DDBJ databases">
        <title>Bradyrhizobium valentinum sp. nov., isolated from effective nodules of Lupinus mariae-josephae, a lupine endemic of basic-lime soils in Eastern Spain.</title>
        <authorList>
            <person name="Duran D."/>
            <person name="Rey L."/>
            <person name="Navarro A."/>
            <person name="Busquets A."/>
            <person name="Imperial J."/>
            <person name="Ruiz-Argueso T."/>
        </authorList>
    </citation>
    <scope>NUCLEOTIDE SEQUENCE [LARGE SCALE GENOMIC DNA]</scope>
    <source>
        <strain evidence="7 8">CCBAU 23086</strain>
    </source>
</reference>
<dbReference type="RefSeq" id="WP_057859173.1">
    <property type="nucleotide sequence ID" value="NZ_LLYB01000071.1"/>
</dbReference>
<dbReference type="GO" id="GO:0043565">
    <property type="term" value="F:sequence-specific DNA binding"/>
    <property type="evidence" value="ECO:0007669"/>
    <property type="project" value="TreeGrafter"/>
</dbReference>
<dbReference type="InterPro" id="IPR036388">
    <property type="entry name" value="WH-like_DNA-bd_sf"/>
</dbReference>
<dbReference type="STRING" id="722472.SAMN05444321_7073"/>
<sequence length="316" mass="35087">MDRLLQLEVFSKTAEFGSLSKAAESLRMSNAAASRHLSALEERLAVRLIERNTRRLWLTEAGQELLQRCGTLLSEFAEAEDAVSDRALSPTGMLRVTSSLSFAMIYLAPMLPAFRALYPKLNVQIVTANRYPDFIEAGIDVAIRTREHEPDSNIIVRRIGQMRRVLAAAPSYLASHGRPRQPADLAHHNMLIYNLANDPYSLRLRKGSAAQTVRITPTLDSNDGQVIRTAAVAGLGILIQPLYIVQGDIQAGKLKPILMDWELPLLTMNIAYQNRIRLPAKIRVFSDFLVSQIRASSEAGIWMDAAKGETLGNVRV</sequence>